<organism evidence="2 3">
    <name type="scientific">Emiliania huxleyi (strain CCMP1516)</name>
    <dbReference type="NCBI Taxonomy" id="280463"/>
    <lineage>
        <taxon>Eukaryota</taxon>
        <taxon>Haptista</taxon>
        <taxon>Haptophyta</taxon>
        <taxon>Prymnesiophyceae</taxon>
        <taxon>Isochrysidales</taxon>
        <taxon>Noelaerhabdaceae</taxon>
        <taxon>Emiliania</taxon>
    </lineage>
</organism>
<dbReference type="SUPFAM" id="SSF53335">
    <property type="entry name" value="S-adenosyl-L-methionine-dependent methyltransferases"/>
    <property type="match status" value="1"/>
</dbReference>
<dbReference type="PANTHER" id="PTHR34009:SF2">
    <property type="entry name" value="PROTEIN STAR"/>
    <property type="match status" value="1"/>
</dbReference>
<dbReference type="GeneID" id="17258633"/>
<dbReference type="InterPro" id="IPR029063">
    <property type="entry name" value="SAM-dependent_MTases_sf"/>
</dbReference>
<dbReference type="GO" id="GO:0005794">
    <property type="term" value="C:Golgi apparatus"/>
    <property type="evidence" value="ECO:0007669"/>
    <property type="project" value="TreeGrafter"/>
</dbReference>
<protein>
    <recommendedName>
        <fullName evidence="1">Methyltransferase FkbM domain-containing protein</fullName>
    </recommendedName>
</protein>
<reference evidence="3" key="1">
    <citation type="journal article" date="2013" name="Nature">
        <title>Pan genome of the phytoplankton Emiliania underpins its global distribution.</title>
        <authorList>
            <person name="Read B.A."/>
            <person name="Kegel J."/>
            <person name="Klute M.J."/>
            <person name="Kuo A."/>
            <person name="Lefebvre S.C."/>
            <person name="Maumus F."/>
            <person name="Mayer C."/>
            <person name="Miller J."/>
            <person name="Monier A."/>
            <person name="Salamov A."/>
            <person name="Young J."/>
            <person name="Aguilar M."/>
            <person name="Claverie J.M."/>
            <person name="Frickenhaus S."/>
            <person name="Gonzalez K."/>
            <person name="Herman E.K."/>
            <person name="Lin Y.C."/>
            <person name="Napier J."/>
            <person name="Ogata H."/>
            <person name="Sarno A.F."/>
            <person name="Shmutz J."/>
            <person name="Schroeder D."/>
            <person name="de Vargas C."/>
            <person name="Verret F."/>
            <person name="von Dassow P."/>
            <person name="Valentin K."/>
            <person name="Van de Peer Y."/>
            <person name="Wheeler G."/>
            <person name="Dacks J.B."/>
            <person name="Delwiche C.F."/>
            <person name="Dyhrman S.T."/>
            <person name="Glockner G."/>
            <person name="John U."/>
            <person name="Richards T."/>
            <person name="Worden A.Z."/>
            <person name="Zhang X."/>
            <person name="Grigoriev I.V."/>
            <person name="Allen A.E."/>
            <person name="Bidle K."/>
            <person name="Borodovsky M."/>
            <person name="Bowler C."/>
            <person name="Brownlee C."/>
            <person name="Cock J.M."/>
            <person name="Elias M."/>
            <person name="Gladyshev V.N."/>
            <person name="Groth M."/>
            <person name="Guda C."/>
            <person name="Hadaegh A."/>
            <person name="Iglesias-Rodriguez M.D."/>
            <person name="Jenkins J."/>
            <person name="Jones B.M."/>
            <person name="Lawson T."/>
            <person name="Leese F."/>
            <person name="Lindquist E."/>
            <person name="Lobanov A."/>
            <person name="Lomsadze A."/>
            <person name="Malik S.B."/>
            <person name="Marsh M.E."/>
            <person name="Mackinder L."/>
            <person name="Mock T."/>
            <person name="Mueller-Roeber B."/>
            <person name="Pagarete A."/>
            <person name="Parker M."/>
            <person name="Probert I."/>
            <person name="Quesneville H."/>
            <person name="Raines C."/>
            <person name="Rensing S.A."/>
            <person name="Riano-Pachon D.M."/>
            <person name="Richier S."/>
            <person name="Rokitta S."/>
            <person name="Shiraiwa Y."/>
            <person name="Soanes D.M."/>
            <person name="van der Giezen M."/>
            <person name="Wahlund T.M."/>
            <person name="Williams B."/>
            <person name="Wilson W."/>
            <person name="Wolfe G."/>
            <person name="Wurch L.L."/>
        </authorList>
    </citation>
    <scope>NUCLEOTIDE SEQUENCE</scope>
</reference>
<evidence type="ECO:0000313" key="3">
    <source>
        <dbReference type="Proteomes" id="UP000013827"/>
    </source>
</evidence>
<evidence type="ECO:0000313" key="2">
    <source>
        <dbReference type="EnsemblProtists" id="EOD12483"/>
    </source>
</evidence>
<dbReference type="GO" id="GO:0016197">
    <property type="term" value="P:endosomal transport"/>
    <property type="evidence" value="ECO:0007669"/>
    <property type="project" value="TreeGrafter"/>
</dbReference>
<reference evidence="2" key="2">
    <citation type="submission" date="2024-10" db="UniProtKB">
        <authorList>
            <consortium name="EnsemblProtists"/>
        </authorList>
    </citation>
    <scope>IDENTIFICATION</scope>
</reference>
<dbReference type="AlphaFoldDB" id="A0A0D3IMJ8"/>
<dbReference type="InterPro" id="IPR053202">
    <property type="entry name" value="EGF_Rcpt_Signaling_Reg"/>
</dbReference>
<dbReference type="PaxDb" id="2903-EOD12483"/>
<evidence type="ECO:0000259" key="1">
    <source>
        <dbReference type="Pfam" id="PF05050"/>
    </source>
</evidence>
<accession>A0A0D3IMJ8</accession>
<dbReference type="KEGG" id="ehx:EMIHUDRAFT_247455"/>
<dbReference type="PANTHER" id="PTHR34009">
    <property type="entry name" value="PROTEIN STAR"/>
    <property type="match status" value="1"/>
</dbReference>
<dbReference type="GO" id="GO:0005789">
    <property type="term" value="C:endoplasmic reticulum membrane"/>
    <property type="evidence" value="ECO:0007669"/>
    <property type="project" value="TreeGrafter"/>
</dbReference>
<keyword evidence="3" id="KW-1185">Reference proteome</keyword>
<dbReference type="GO" id="GO:0005886">
    <property type="term" value="C:plasma membrane"/>
    <property type="evidence" value="ECO:0007669"/>
    <property type="project" value="TreeGrafter"/>
</dbReference>
<dbReference type="GO" id="GO:0031902">
    <property type="term" value="C:late endosome membrane"/>
    <property type="evidence" value="ECO:0007669"/>
    <property type="project" value="TreeGrafter"/>
</dbReference>
<dbReference type="HOGENOM" id="CLU_697250_0_0_1"/>
<dbReference type="STRING" id="2903.R1BQZ5"/>
<dbReference type="RefSeq" id="XP_005764912.1">
    <property type="nucleotide sequence ID" value="XM_005764855.1"/>
</dbReference>
<dbReference type="GO" id="GO:0006888">
    <property type="term" value="P:endoplasmic reticulum to Golgi vesicle-mediated transport"/>
    <property type="evidence" value="ECO:0007669"/>
    <property type="project" value="TreeGrafter"/>
</dbReference>
<dbReference type="NCBIfam" id="TIGR01444">
    <property type="entry name" value="fkbM_fam"/>
    <property type="match status" value="1"/>
</dbReference>
<dbReference type="Pfam" id="PF05050">
    <property type="entry name" value="Methyltransf_21"/>
    <property type="match status" value="1"/>
</dbReference>
<proteinExistence type="predicted"/>
<feature type="domain" description="Methyltransferase FkbM" evidence="1">
    <location>
        <begin position="161"/>
        <end position="286"/>
    </location>
</feature>
<name>A0A0D3IMJ8_EMIH1</name>
<dbReference type="Proteomes" id="UP000013827">
    <property type="component" value="Unassembled WGS sequence"/>
</dbReference>
<dbReference type="Gene3D" id="3.40.50.150">
    <property type="entry name" value="Vaccinia Virus protein VP39"/>
    <property type="match status" value="1"/>
</dbReference>
<dbReference type="InterPro" id="IPR006342">
    <property type="entry name" value="FkbM_mtfrase"/>
</dbReference>
<dbReference type="EnsemblProtists" id="EOD12483">
    <property type="protein sequence ID" value="EOD12483"/>
    <property type="gene ID" value="EMIHUDRAFT_247455"/>
</dbReference>
<sequence length="396" mass="43538">MTPAKVLDNARICSFQQPCESFAAWQSAHSKWEREPTTVQRGCSHCNIDGLARLPADEVFHSSAVVKDERELASPSSLDYTDIFTRPGINRTWLMQRCRTARGLKHRGSNVTVNLGDGESLPLAAVLKHGWDAAVLRSFFTDRDSGRPLAALGQPTYLELGGGDGEVESTTLVFDRCLNWTGVLVEASPASFEKLLQARPNAVKINAAVCEEYSFVPFTASGFYGGRIQRGTTTAERATGRHTHRAGSIQVPCVPLDEALARLAVRRLDFFSLDCEGCELSVINTLARALGRTLSLGARGDGHRAPIFRRLLRAGMSYAGMIAARGTTANHVMDDVFVNESFFRRRNVRYAFPYERIRLANVILKFIHENTNLPMSIVSVIGVTCIYDAATLARAA</sequence>